<accession>A0A3S4R7P9</accession>
<dbReference type="EMBL" id="LR134318">
    <property type="protein sequence ID" value="VEF11962.1"/>
    <property type="molecule type" value="Genomic_DNA"/>
</dbReference>
<sequence length="73" mass="8028">MQKGIAQEVGFLTEDDVAHLYYVSKSTLDNWRRNVSGPAYAYAENGFFYPVGGVSTFLMSRLKGFGFTHGGAV</sequence>
<dbReference type="OrthoDB" id="5297660at2"/>
<evidence type="ECO:0008006" key="3">
    <source>
        <dbReference type="Google" id="ProtNLM"/>
    </source>
</evidence>
<organism evidence="1 2">
    <name type="scientific">Pseudomonas fluorescens</name>
    <dbReference type="NCBI Taxonomy" id="294"/>
    <lineage>
        <taxon>Bacteria</taxon>
        <taxon>Pseudomonadati</taxon>
        <taxon>Pseudomonadota</taxon>
        <taxon>Gammaproteobacteria</taxon>
        <taxon>Pseudomonadales</taxon>
        <taxon>Pseudomonadaceae</taxon>
        <taxon>Pseudomonas</taxon>
    </lineage>
</organism>
<dbReference type="RefSeq" id="WP_126364892.1">
    <property type="nucleotide sequence ID" value="NZ_LR134318.1"/>
</dbReference>
<reference evidence="1 2" key="1">
    <citation type="submission" date="2018-12" db="EMBL/GenBank/DDBJ databases">
        <authorList>
            <consortium name="Pathogen Informatics"/>
        </authorList>
    </citation>
    <scope>NUCLEOTIDE SEQUENCE [LARGE SCALE GENOMIC DNA]</scope>
    <source>
        <strain evidence="1 2">NCTC9428</strain>
    </source>
</reference>
<evidence type="ECO:0000313" key="2">
    <source>
        <dbReference type="Proteomes" id="UP000281909"/>
    </source>
</evidence>
<proteinExistence type="predicted"/>
<dbReference type="AlphaFoldDB" id="A0A3S4R7P9"/>
<dbReference type="Proteomes" id="UP000281909">
    <property type="component" value="Chromosome"/>
</dbReference>
<name>A0A3S4R7P9_PSEFL</name>
<protein>
    <recommendedName>
        <fullName evidence="3">DNA-binding protein</fullName>
    </recommendedName>
</protein>
<evidence type="ECO:0000313" key="1">
    <source>
        <dbReference type="EMBL" id="VEF11962.1"/>
    </source>
</evidence>
<gene>
    <name evidence="1" type="ORF">NCTC9428_03589</name>
</gene>